<name>A0AAN9FGZ6_CROPI</name>
<protein>
    <recommendedName>
        <fullName evidence="4">Transmembrane protein</fullName>
    </recommendedName>
</protein>
<evidence type="ECO:0000313" key="3">
    <source>
        <dbReference type="Proteomes" id="UP001372338"/>
    </source>
</evidence>
<keyword evidence="1" id="KW-1133">Transmembrane helix</keyword>
<keyword evidence="1" id="KW-0812">Transmembrane</keyword>
<dbReference type="Proteomes" id="UP001372338">
    <property type="component" value="Unassembled WGS sequence"/>
</dbReference>
<feature type="transmembrane region" description="Helical" evidence="1">
    <location>
        <begin position="58"/>
        <end position="83"/>
    </location>
</feature>
<evidence type="ECO:0008006" key="4">
    <source>
        <dbReference type="Google" id="ProtNLM"/>
    </source>
</evidence>
<keyword evidence="1" id="KW-0472">Membrane</keyword>
<gene>
    <name evidence="2" type="ORF">RIF29_14149</name>
</gene>
<proteinExistence type="predicted"/>
<dbReference type="AlphaFoldDB" id="A0AAN9FGZ6"/>
<dbReference type="EMBL" id="JAYWIO010000003">
    <property type="protein sequence ID" value="KAK7273103.1"/>
    <property type="molecule type" value="Genomic_DNA"/>
</dbReference>
<evidence type="ECO:0000256" key="1">
    <source>
        <dbReference type="SAM" id="Phobius"/>
    </source>
</evidence>
<sequence length="84" mass="9567">MRNVLRVLPKIQKIILHSRTNHVLSSFFSTTQSSFFFFEDSHHAAATPPPQPRHCFLFFAFRCALGFIVFLGSSLLCLFGFIAC</sequence>
<comment type="caution">
    <text evidence="2">The sequence shown here is derived from an EMBL/GenBank/DDBJ whole genome shotgun (WGS) entry which is preliminary data.</text>
</comment>
<accession>A0AAN9FGZ6</accession>
<reference evidence="2 3" key="1">
    <citation type="submission" date="2024-01" db="EMBL/GenBank/DDBJ databases">
        <title>The genomes of 5 underutilized Papilionoideae crops provide insights into root nodulation and disease resistanc.</title>
        <authorList>
            <person name="Yuan L."/>
        </authorList>
    </citation>
    <scope>NUCLEOTIDE SEQUENCE [LARGE SCALE GENOMIC DNA]</scope>
    <source>
        <strain evidence="2">ZHUSHIDOU_FW_LH</strain>
        <tissue evidence="2">Leaf</tissue>
    </source>
</reference>
<organism evidence="2 3">
    <name type="scientific">Crotalaria pallida</name>
    <name type="common">Smooth rattlebox</name>
    <name type="synonym">Crotalaria striata</name>
    <dbReference type="NCBI Taxonomy" id="3830"/>
    <lineage>
        <taxon>Eukaryota</taxon>
        <taxon>Viridiplantae</taxon>
        <taxon>Streptophyta</taxon>
        <taxon>Embryophyta</taxon>
        <taxon>Tracheophyta</taxon>
        <taxon>Spermatophyta</taxon>
        <taxon>Magnoliopsida</taxon>
        <taxon>eudicotyledons</taxon>
        <taxon>Gunneridae</taxon>
        <taxon>Pentapetalae</taxon>
        <taxon>rosids</taxon>
        <taxon>fabids</taxon>
        <taxon>Fabales</taxon>
        <taxon>Fabaceae</taxon>
        <taxon>Papilionoideae</taxon>
        <taxon>50 kb inversion clade</taxon>
        <taxon>genistoids sensu lato</taxon>
        <taxon>core genistoids</taxon>
        <taxon>Crotalarieae</taxon>
        <taxon>Crotalaria</taxon>
    </lineage>
</organism>
<keyword evidence="3" id="KW-1185">Reference proteome</keyword>
<evidence type="ECO:0000313" key="2">
    <source>
        <dbReference type="EMBL" id="KAK7273103.1"/>
    </source>
</evidence>